<evidence type="ECO:0000256" key="2">
    <source>
        <dbReference type="ARBA" id="ARBA00011900"/>
    </source>
</evidence>
<dbReference type="InterPro" id="IPR012263">
    <property type="entry name" value="M_m6A_EcoRV"/>
</dbReference>
<dbReference type="PIRSF" id="PIRSF000398">
    <property type="entry name" value="M_m6A_EcoRV"/>
    <property type="match status" value="1"/>
</dbReference>
<keyword evidence="3 7" id="KW-0489">Methyltransferase</keyword>
<dbReference type="SUPFAM" id="SSF53335">
    <property type="entry name" value="S-adenosyl-L-methionine-dependent methyltransferases"/>
    <property type="match status" value="1"/>
</dbReference>
<dbReference type="Proteomes" id="UP000618445">
    <property type="component" value="Unassembled WGS sequence"/>
</dbReference>
<dbReference type="NCBIfam" id="TIGR00571">
    <property type="entry name" value="dam"/>
    <property type="match status" value="1"/>
</dbReference>
<dbReference type="EMBL" id="JACJQY010000010">
    <property type="protein sequence ID" value="MBD2316924.1"/>
    <property type="molecule type" value="Genomic_DNA"/>
</dbReference>
<keyword evidence="5 7" id="KW-0949">S-adenosyl-L-methionine</keyword>
<dbReference type="PANTHER" id="PTHR30481">
    <property type="entry name" value="DNA ADENINE METHYLASE"/>
    <property type="match status" value="1"/>
</dbReference>
<dbReference type="GO" id="GO:0032259">
    <property type="term" value="P:methylation"/>
    <property type="evidence" value="ECO:0007669"/>
    <property type="project" value="UniProtKB-KW"/>
</dbReference>
<evidence type="ECO:0000256" key="5">
    <source>
        <dbReference type="ARBA" id="ARBA00022691"/>
    </source>
</evidence>
<dbReference type="PROSITE" id="PS00092">
    <property type="entry name" value="N6_MTASE"/>
    <property type="match status" value="1"/>
</dbReference>
<evidence type="ECO:0000313" key="8">
    <source>
        <dbReference type="EMBL" id="MBD2316924.1"/>
    </source>
</evidence>
<dbReference type="Pfam" id="PF02086">
    <property type="entry name" value="MethyltransfD12"/>
    <property type="match status" value="1"/>
</dbReference>
<dbReference type="Gene3D" id="3.40.50.150">
    <property type="entry name" value="Vaccinia Virus protein VP39"/>
    <property type="match status" value="1"/>
</dbReference>
<keyword evidence="4 7" id="KW-0808">Transferase</keyword>
<comment type="caution">
    <text evidence="8">The sequence shown here is derived from an EMBL/GenBank/DDBJ whole genome shotgun (WGS) entry which is preliminary data.</text>
</comment>
<evidence type="ECO:0000256" key="1">
    <source>
        <dbReference type="ARBA" id="ARBA00006594"/>
    </source>
</evidence>
<dbReference type="InterPro" id="IPR023095">
    <property type="entry name" value="Ade_MeTrfase_dom_2"/>
</dbReference>
<comment type="catalytic activity">
    <reaction evidence="6 7">
        <text>a 2'-deoxyadenosine in DNA + S-adenosyl-L-methionine = an N(6)-methyl-2'-deoxyadenosine in DNA + S-adenosyl-L-homocysteine + H(+)</text>
        <dbReference type="Rhea" id="RHEA:15197"/>
        <dbReference type="Rhea" id="RHEA-COMP:12418"/>
        <dbReference type="Rhea" id="RHEA-COMP:12419"/>
        <dbReference type="ChEBI" id="CHEBI:15378"/>
        <dbReference type="ChEBI" id="CHEBI:57856"/>
        <dbReference type="ChEBI" id="CHEBI:59789"/>
        <dbReference type="ChEBI" id="CHEBI:90615"/>
        <dbReference type="ChEBI" id="CHEBI:90616"/>
        <dbReference type="EC" id="2.1.1.72"/>
    </reaction>
</comment>
<evidence type="ECO:0000256" key="6">
    <source>
        <dbReference type="ARBA" id="ARBA00047942"/>
    </source>
</evidence>
<dbReference type="RefSeq" id="WP_190577797.1">
    <property type="nucleotide sequence ID" value="NZ_CAWPQU010000002.1"/>
</dbReference>
<organism evidence="8 9">
    <name type="scientific">Phormidium tenue FACHB-1050</name>
    <dbReference type="NCBI Taxonomy" id="2692857"/>
    <lineage>
        <taxon>Bacteria</taxon>
        <taxon>Bacillati</taxon>
        <taxon>Cyanobacteriota</taxon>
        <taxon>Cyanophyceae</taxon>
        <taxon>Oscillatoriophycideae</taxon>
        <taxon>Oscillatoriales</taxon>
        <taxon>Oscillatoriaceae</taxon>
        <taxon>Phormidium</taxon>
    </lineage>
</organism>
<evidence type="ECO:0000256" key="4">
    <source>
        <dbReference type="ARBA" id="ARBA00022679"/>
    </source>
</evidence>
<evidence type="ECO:0000256" key="7">
    <source>
        <dbReference type="RuleBase" id="RU361257"/>
    </source>
</evidence>
<dbReference type="InterPro" id="IPR002052">
    <property type="entry name" value="DNA_methylase_N6_adenine_CS"/>
</dbReference>
<evidence type="ECO:0000256" key="3">
    <source>
        <dbReference type="ARBA" id="ARBA00022603"/>
    </source>
</evidence>
<protein>
    <recommendedName>
        <fullName evidence="2 7">Site-specific DNA-methyltransferase (adenine-specific)</fullName>
        <ecNumber evidence="2 7">2.1.1.72</ecNumber>
    </recommendedName>
</protein>
<accession>A0ABR8C8R0</accession>
<dbReference type="PRINTS" id="PR00505">
    <property type="entry name" value="D12N6MTFRASE"/>
</dbReference>
<dbReference type="Gene3D" id="1.10.1020.10">
    <property type="entry name" value="Adenine-specific Methyltransferase, Domain 2"/>
    <property type="match status" value="1"/>
</dbReference>
<evidence type="ECO:0000313" key="9">
    <source>
        <dbReference type="Proteomes" id="UP000618445"/>
    </source>
</evidence>
<dbReference type="InterPro" id="IPR029063">
    <property type="entry name" value="SAM-dependent_MTases_sf"/>
</dbReference>
<sequence>MPPSHCSSLLMTPLAKQVANITGSTAKPERLTPPLKWAGGKRWLVQHLQHTWQKHSDHRLVEPFCGGLAIALGLQPQKALLNDINPHVINFYKCLQKGLKLEIETENIREFYYAQRIEFNRLIQSGEADTPKAAQLFYYLNRTGYNGLCRFNQKGGFNVPFGKYKTINYNPDFLAYKPTLSQWKFTNVDFAKITITSNDLIYADPPYDVEFRQYSKNGFEWSEQERLANWLANQSCPAIASNQATDRILSLYKDLGFEYKILDAPRRISCNGDRVPAKEMLAYKGFGKGFDWELELS</sequence>
<keyword evidence="9" id="KW-1185">Reference proteome</keyword>
<dbReference type="EC" id="2.1.1.72" evidence="2 7"/>
<name>A0ABR8C8R0_9CYAN</name>
<reference evidence="8 9" key="1">
    <citation type="journal article" date="2020" name="ISME J.">
        <title>Comparative genomics reveals insights into cyanobacterial evolution and habitat adaptation.</title>
        <authorList>
            <person name="Chen M.Y."/>
            <person name="Teng W.K."/>
            <person name="Zhao L."/>
            <person name="Hu C.X."/>
            <person name="Zhou Y.K."/>
            <person name="Han B.P."/>
            <person name="Song L.R."/>
            <person name="Shu W.S."/>
        </authorList>
    </citation>
    <scope>NUCLEOTIDE SEQUENCE [LARGE SCALE GENOMIC DNA]</scope>
    <source>
        <strain evidence="8 9">FACHB-1050</strain>
    </source>
</reference>
<dbReference type="GO" id="GO:0009007">
    <property type="term" value="F:site-specific DNA-methyltransferase (adenine-specific) activity"/>
    <property type="evidence" value="ECO:0007669"/>
    <property type="project" value="UniProtKB-EC"/>
</dbReference>
<gene>
    <name evidence="8" type="ORF">H6G05_08700</name>
</gene>
<comment type="similarity">
    <text evidence="1 7">Belongs to the N(4)/N(6)-methyltransferase family.</text>
</comment>
<dbReference type="InterPro" id="IPR012327">
    <property type="entry name" value="MeTrfase_D12"/>
</dbReference>
<proteinExistence type="inferred from homology"/>
<dbReference type="PANTHER" id="PTHR30481:SF3">
    <property type="entry name" value="DNA ADENINE METHYLASE"/>
    <property type="match status" value="1"/>
</dbReference>